<reference evidence="1" key="1">
    <citation type="submission" date="2014-11" db="EMBL/GenBank/DDBJ databases">
        <authorList>
            <person name="Amaro Gonzalez C."/>
        </authorList>
    </citation>
    <scope>NUCLEOTIDE SEQUENCE</scope>
</reference>
<dbReference type="EMBL" id="GBXM01063416">
    <property type="protein sequence ID" value="JAH45161.1"/>
    <property type="molecule type" value="Transcribed_RNA"/>
</dbReference>
<dbReference type="AlphaFoldDB" id="A0A0E9SV32"/>
<accession>A0A0E9SV32</accession>
<evidence type="ECO:0000313" key="1">
    <source>
        <dbReference type="EMBL" id="JAH45161.1"/>
    </source>
</evidence>
<reference evidence="1" key="2">
    <citation type="journal article" date="2015" name="Fish Shellfish Immunol.">
        <title>Early steps in the European eel (Anguilla anguilla)-Vibrio vulnificus interaction in the gills: Role of the RtxA13 toxin.</title>
        <authorList>
            <person name="Callol A."/>
            <person name="Pajuelo D."/>
            <person name="Ebbesson L."/>
            <person name="Teles M."/>
            <person name="MacKenzie S."/>
            <person name="Amaro C."/>
        </authorList>
    </citation>
    <scope>NUCLEOTIDE SEQUENCE</scope>
</reference>
<name>A0A0E9SV32_ANGAN</name>
<protein>
    <submittedName>
        <fullName evidence="1">Uncharacterized protein</fullName>
    </submittedName>
</protein>
<organism evidence="1">
    <name type="scientific">Anguilla anguilla</name>
    <name type="common">European freshwater eel</name>
    <name type="synonym">Muraena anguilla</name>
    <dbReference type="NCBI Taxonomy" id="7936"/>
    <lineage>
        <taxon>Eukaryota</taxon>
        <taxon>Metazoa</taxon>
        <taxon>Chordata</taxon>
        <taxon>Craniata</taxon>
        <taxon>Vertebrata</taxon>
        <taxon>Euteleostomi</taxon>
        <taxon>Actinopterygii</taxon>
        <taxon>Neopterygii</taxon>
        <taxon>Teleostei</taxon>
        <taxon>Anguilliformes</taxon>
        <taxon>Anguillidae</taxon>
        <taxon>Anguilla</taxon>
    </lineage>
</organism>
<sequence>MFIFHFESNLPECRVKTTKISVTVQILTDCTVYIFFISFSVELGQRLKLTARLFAQMC</sequence>
<proteinExistence type="predicted"/>